<dbReference type="PROSITE" id="PS51755">
    <property type="entry name" value="OMPR_PHOB"/>
    <property type="match status" value="1"/>
</dbReference>
<dbReference type="Gene3D" id="6.10.250.690">
    <property type="match status" value="1"/>
</dbReference>
<dbReference type="PANTHER" id="PTHR48111">
    <property type="entry name" value="REGULATOR OF RPOS"/>
    <property type="match status" value="1"/>
</dbReference>
<dbReference type="PROSITE" id="PS50110">
    <property type="entry name" value="RESPONSE_REGULATORY"/>
    <property type="match status" value="1"/>
</dbReference>
<dbReference type="PANTHER" id="PTHR48111:SF59">
    <property type="entry name" value="TRANSCRIPTIONAL REGULATORY PROTEIN BAER"/>
    <property type="match status" value="1"/>
</dbReference>
<dbReference type="GO" id="GO:0000156">
    <property type="term" value="F:phosphorelay response regulator activity"/>
    <property type="evidence" value="ECO:0007669"/>
    <property type="project" value="TreeGrafter"/>
</dbReference>
<sequence length="226" mass="24265">MSALILIVEDEPHLAEVLEAYAKQEGFRSERAADGNAALTLYRAAKPDLVLLDIMLPGKNGLDVLRSIRQDGATPVILVTARAEESDHIVGLELGADDYVVKPFRPREVMARVRAVLRRASAALESGDAPLRVGPLEIDRRAVTASVSGQELQLTPTEFRLLSHLAAAPGRAFSREELLQAALPDSDALERVVDAHLAGARRKLEAAGAAGLLHTVRGVGYRLSEG</sequence>
<dbReference type="GO" id="GO:0005829">
    <property type="term" value="C:cytosol"/>
    <property type="evidence" value="ECO:0007669"/>
    <property type="project" value="TreeGrafter"/>
</dbReference>
<feature type="modified residue" description="4-aspartylphosphate" evidence="6">
    <location>
        <position position="53"/>
    </location>
</feature>
<keyword evidence="5" id="KW-0804">Transcription</keyword>
<evidence type="ECO:0000259" key="8">
    <source>
        <dbReference type="PROSITE" id="PS50110"/>
    </source>
</evidence>
<accession>A0A3G8YD68</accession>
<keyword evidence="3" id="KW-0805">Transcription regulation</keyword>
<keyword evidence="4 7" id="KW-0238">DNA-binding</keyword>
<evidence type="ECO:0000256" key="1">
    <source>
        <dbReference type="ARBA" id="ARBA00022553"/>
    </source>
</evidence>
<dbReference type="KEGG" id="dph:EHF33_08895"/>
<gene>
    <name evidence="10" type="ORF">EHF33_08895</name>
</gene>
<protein>
    <submittedName>
        <fullName evidence="10">DNA-binding response regulator</fullName>
    </submittedName>
</protein>
<feature type="DNA-binding region" description="OmpR/PhoB-type" evidence="7">
    <location>
        <begin position="128"/>
        <end position="225"/>
    </location>
</feature>
<dbReference type="Pfam" id="PF00072">
    <property type="entry name" value="Response_reg"/>
    <property type="match status" value="1"/>
</dbReference>
<keyword evidence="11" id="KW-1185">Reference proteome</keyword>
<feature type="domain" description="Response regulatory" evidence="8">
    <location>
        <begin position="4"/>
        <end position="117"/>
    </location>
</feature>
<dbReference type="SMART" id="SM00862">
    <property type="entry name" value="Trans_reg_C"/>
    <property type="match status" value="1"/>
</dbReference>
<dbReference type="FunFam" id="3.40.50.2300:FF:000001">
    <property type="entry name" value="DNA-binding response regulator PhoB"/>
    <property type="match status" value="1"/>
</dbReference>
<evidence type="ECO:0000256" key="4">
    <source>
        <dbReference type="ARBA" id="ARBA00023125"/>
    </source>
</evidence>
<dbReference type="Gene3D" id="3.40.50.2300">
    <property type="match status" value="1"/>
</dbReference>
<evidence type="ECO:0000313" key="11">
    <source>
        <dbReference type="Proteomes" id="UP000276417"/>
    </source>
</evidence>
<keyword evidence="2" id="KW-0902">Two-component regulatory system</keyword>
<dbReference type="SUPFAM" id="SSF46894">
    <property type="entry name" value="C-terminal effector domain of the bipartite response regulators"/>
    <property type="match status" value="1"/>
</dbReference>
<dbReference type="RefSeq" id="WP_124870243.1">
    <property type="nucleotide sequence ID" value="NZ_CP034183.1"/>
</dbReference>
<dbReference type="CDD" id="cd00383">
    <property type="entry name" value="trans_reg_C"/>
    <property type="match status" value="1"/>
</dbReference>
<evidence type="ECO:0000256" key="6">
    <source>
        <dbReference type="PROSITE-ProRule" id="PRU00169"/>
    </source>
</evidence>
<dbReference type="InterPro" id="IPR011006">
    <property type="entry name" value="CheY-like_superfamily"/>
</dbReference>
<dbReference type="Gene3D" id="1.10.10.10">
    <property type="entry name" value="Winged helix-like DNA-binding domain superfamily/Winged helix DNA-binding domain"/>
    <property type="match status" value="1"/>
</dbReference>
<name>A0A3G8YD68_9DEIO</name>
<dbReference type="CDD" id="cd17574">
    <property type="entry name" value="REC_OmpR"/>
    <property type="match status" value="1"/>
</dbReference>
<evidence type="ECO:0000313" key="10">
    <source>
        <dbReference type="EMBL" id="AZI42853.1"/>
    </source>
</evidence>
<dbReference type="InterPro" id="IPR001789">
    <property type="entry name" value="Sig_transdc_resp-reg_receiver"/>
</dbReference>
<evidence type="ECO:0000256" key="3">
    <source>
        <dbReference type="ARBA" id="ARBA00023015"/>
    </source>
</evidence>
<dbReference type="InterPro" id="IPR001867">
    <property type="entry name" value="OmpR/PhoB-type_DNA-bd"/>
</dbReference>
<feature type="domain" description="OmpR/PhoB-type" evidence="9">
    <location>
        <begin position="128"/>
        <end position="225"/>
    </location>
</feature>
<dbReference type="EMBL" id="CP034183">
    <property type="protein sequence ID" value="AZI42853.1"/>
    <property type="molecule type" value="Genomic_DNA"/>
</dbReference>
<evidence type="ECO:0000256" key="2">
    <source>
        <dbReference type="ARBA" id="ARBA00023012"/>
    </source>
</evidence>
<proteinExistence type="predicted"/>
<dbReference type="InterPro" id="IPR036388">
    <property type="entry name" value="WH-like_DNA-bd_sf"/>
</dbReference>
<reference evidence="10 11" key="1">
    <citation type="submission" date="2018-11" db="EMBL/GenBank/DDBJ databases">
        <title>Deinococcus shelandsis sp. nov., isolated from South Shetland Islands soil of Antarctica.</title>
        <authorList>
            <person name="Tian J."/>
        </authorList>
    </citation>
    <scope>NUCLEOTIDE SEQUENCE [LARGE SCALE GENOMIC DNA]</scope>
    <source>
        <strain evidence="10 11">S14-83T</strain>
    </source>
</reference>
<dbReference type="InterPro" id="IPR039420">
    <property type="entry name" value="WalR-like"/>
</dbReference>
<dbReference type="Proteomes" id="UP000276417">
    <property type="component" value="Chromosome 1"/>
</dbReference>
<dbReference type="AlphaFoldDB" id="A0A3G8YD68"/>
<organism evidence="10 11">
    <name type="scientific">Deinococcus psychrotolerans</name>
    <dbReference type="NCBI Taxonomy" id="2489213"/>
    <lineage>
        <taxon>Bacteria</taxon>
        <taxon>Thermotogati</taxon>
        <taxon>Deinococcota</taxon>
        <taxon>Deinococci</taxon>
        <taxon>Deinococcales</taxon>
        <taxon>Deinococcaceae</taxon>
        <taxon>Deinococcus</taxon>
    </lineage>
</organism>
<dbReference type="OrthoDB" id="9790442at2"/>
<dbReference type="Pfam" id="PF00486">
    <property type="entry name" value="Trans_reg_C"/>
    <property type="match status" value="1"/>
</dbReference>
<evidence type="ECO:0000259" key="9">
    <source>
        <dbReference type="PROSITE" id="PS51755"/>
    </source>
</evidence>
<dbReference type="GO" id="GO:0000976">
    <property type="term" value="F:transcription cis-regulatory region binding"/>
    <property type="evidence" value="ECO:0007669"/>
    <property type="project" value="TreeGrafter"/>
</dbReference>
<dbReference type="SMART" id="SM00448">
    <property type="entry name" value="REC"/>
    <property type="match status" value="1"/>
</dbReference>
<keyword evidence="1 6" id="KW-0597">Phosphoprotein</keyword>
<dbReference type="InterPro" id="IPR016032">
    <property type="entry name" value="Sig_transdc_resp-reg_C-effctor"/>
</dbReference>
<dbReference type="GO" id="GO:0032993">
    <property type="term" value="C:protein-DNA complex"/>
    <property type="evidence" value="ECO:0007669"/>
    <property type="project" value="TreeGrafter"/>
</dbReference>
<evidence type="ECO:0000256" key="7">
    <source>
        <dbReference type="PROSITE-ProRule" id="PRU01091"/>
    </source>
</evidence>
<dbReference type="SUPFAM" id="SSF52172">
    <property type="entry name" value="CheY-like"/>
    <property type="match status" value="1"/>
</dbReference>
<evidence type="ECO:0000256" key="5">
    <source>
        <dbReference type="ARBA" id="ARBA00023163"/>
    </source>
</evidence>
<dbReference type="GO" id="GO:0006355">
    <property type="term" value="P:regulation of DNA-templated transcription"/>
    <property type="evidence" value="ECO:0007669"/>
    <property type="project" value="InterPro"/>
</dbReference>